<dbReference type="InterPro" id="IPR003342">
    <property type="entry name" value="ArnT-like_N"/>
</dbReference>
<evidence type="ECO:0000256" key="9">
    <source>
        <dbReference type="ARBA" id="ARBA00093617"/>
    </source>
</evidence>
<dbReference type="GO" id="GO:0012505">
    <property type="term" value="C:endomembrane system"/>
    <property type="evidence" value="ECO:0007669"/>
    <property type="project" value="UniProtKB-SubCell"/>
</dbReference>
<feature type="transmembrane region" description="Helical" evidence="10">
    <location>
        <begin position="486"/>
        <end position="503"/>
    </location>
</feature>
<feature type="transmembrane region" description="Helical" evidence="10">
    <location>
        <begin position="258"/>
        <end position="275"/>
    </location>
</feature>
<evidence type="ECO:0000259" key="12">
    <source>
        <dbReference type="Pfam" id="PF16192"/>
    </source>
</evidence>
<protein>
    <recommendedName>
        <fullName evidence="9 10">Polyprenol-phosphate-mannose--protein mannosyltransferase</fullName>
        <ecNumber evidence="10">2.4.1.-</ecNumber>
    </recommendedName>
</protein>
<feature type="transmembrane region" description="Helical" evidence="10">
    <location>
        <begin position="565"/>
        <end position="585"/>
    </location>
</feature>
<dbReference type="InterPro" id="IPR027005">
    <property type="entry name" value="PMT-like"/>
</dbReference>
<dbReference type="PANTHER" id="PTHR10050:SF46">
    <property type="entry name" value="PROTEIN O-MANNOSYL-TRANSFERASE 2"/>
    <property type="match status" value="1"/>
</dbReference>
<dbReference type="AlphaFoldDB" id="A0A3G9ID40"/>
<evidence type="ECO:0000256" key="8">
    <source>
        <dbReference type="ARBA" id="ARBA00023136"/>
    </source>
</evidence>
<keyword evidence="14" id="KW-1185">Reference proteome</keyword>
<dbReference type="KEGG" id="nbe:Back2_11770"/>
<feature type="domain" description="ArnT-like N-terminal" evidence="11">
    <location>
        <begin position="149"/>
        <end position="293"/>
    </location>
</feature>
<dbReference type="PANTHER" id="PTHR10050">
    <property type="entry name" value="DOLICHYL-PHOSPHATE-MANNOSE--PROTEIN MANNOSYLTRANSFERASE"/>
    <property type="match status" value="1"/>
</dbReference>
<evidence type="ECO:0000256" key="1">
    <source>
        <dbReference type="ARBA" id="ARBA00004127"/>
    </source>
</evidence>
<accession>A0A3G9ID40</accession>
<dbReference type="InterPro" id="IPR032421">
    <property type="entry name" value="PMT_4TMC"/>
</dbReference>
<keyword evidence="6 10" id="KW-0812">Transmembrane</keyword>
<reference evidence="13 14" key="1">
    <citation type="submission" date="2018-11" db="EMBL/GenBank/DDBJ databases">
        <title>Complete genome sequence of Nocardioides baekrokdamisoli strain KCTC 39748.</title>
        <authorList>
            <person name="Kang S.W."/>
            <person name="Lee K.C."/>
            <person name="Kim K.K."/>
            <person name="Kim J.S."/>
            <person name="Kim D.S."/>
            <person name="Ko S.H."/>
            <person name="Yang S.H."/>
            <person name="Shin Y.K."/>
            <person name="Lee J.S."/>
        </authorList>
    </citation>
    <scope>NUCLEOTIDE SEQUENCE [LARGE SCALE GENOMIC DNA]</scope>
    <source>
        <strain evidence="13 14">KCTC 39748</strain>
    </source>
</reference>
<dbReference type="EC" id="2.4.1.-" evidence="10"/>
<evidence type="ECO:0000256" key="5">
    <source>
        <dbReference type="ARBA" id="ARBA00022679"/>
    </source>
</evidence>
<gene>
    <name evidence="13" type="ORF">Back2_11770</name>
</gene>
<feature type="domain" description="Protein O-mannosyl-transferase C-terminal four TM" evidence="12">
    <location>
        <begin position="403"/>
        <end position="550"/>
    </location>
</feature>
<dbReference type="EMBL" id="AP019307">
    <property type="protein sequence ID" value="BBH16890.1"/>
    <property type="molecule type" value="Genomic_DNA"/>
</dbReference>
<evidence type="ECO:0000256" key="2">
    <source>
        <dbReference type="ARBA" id="ARBA00004922"/>
    </source>
</evidence>
<keyword evidence="8 10" id="KW-0472">Membrane</keyword>
<evidence type="ECO:0000313" key="14">
    <source>
        <dbReference type="Proteomes" id="UP000271573"/>
    </source>
</evidence>
<name>A0A3G9ID40_9ACTN</name>
<evidence type="ECO:0000256" key="6">
    <source>
        <dbReference type="ARBA" id="ARBA00022692"/>
    </source>
</evidence>
<dbReference type="Pfam" id="PF16192">
    <property type="entry name" value="PMT_4TMC"/>
    <property type="match status" value="1"/>
</dbReference>
<feature type="transmembrane region" description="Helical" evidence="10">
    <location>
        <begin position="192"/>
        <end position="209"/>
    </location>
</feature>
<feature type="transmembrane region" description="Helical" evidence="10">
    <location>
        <begin position="510"/>
        <end position="527"/>
    </location>
</feature>
<feature type="transmembrane region" description="Helical" evidence="10">
    <location>
        <begin position="21"/>
        <end position="42"/>
    </location>
</feature>
<evidence type="ECO:0000256" key="10">
    <source>
        <dbReference type="RuleBase" id="RU367007"/>
    </source>
</evidence>
<comment type="similarity">
    <text evidence="3 10">Belongs to the glycosyltransferase 39 family.</text>
</comment>
<sequence>MMRAQDTGSRAKRSRSWFRGEAGIGWMMTVVIMGLAFGLRIVGLGQPHEFSFDETYYAKDAWALWHNGYASNWCTSSGTACPKDAIKDAHLAAGEIADANTLILHGIAPCRLIVYVSDKDGSADANNHCHPVTPGHPDPEMAVHPEVGKWIIALGEARFGMNPFGWRIGSVLVGTLMIGVFIRFVRRLTRSNLLAGFAGLLLTFDGLQLVLSRLALLDIFVAFFTLLAVHLLVKDRDWLRERLPTRPRRTGWRSVRQMLWRPWLAASGVAWGLGLGSKWDVAYPMVGFGLLFLAWGAGARRRNRIRRPFARTLLADGLPGALVLLPLAAIVYVASWSGWLAHHSAYEQSAMSHSQYTSWSGSGKCDGQSWIDNSPKPDAHWPTVGSGGTLKHETGIAALWQPFESLWAYHHDVYVFHTKFLQCTTHPYASQPEGWPLLNRPVGISAENDIKPGATSNPAQNSSTQTCTAPAGSTCLRQVLALGTPVLWWGCALGALCAIGLWAGARDWRAGIVVVGAGTTWVPWFLYADRTIFSYYAISMLPFTILGVVLCLGRLLSGSPNRRTGAAILGGTFLVLVILNFAWFWPIWTDGLLTRISPVTAGNFWGNWLSRMWFLKWI</sequence>
<feature type="transmembrane region" description="Helical" evidence="10">
    <location>
        <begin position="533"/>
        <end position="553"/>
    </location>
</feature>
<evidence type="ECO:0000313" key="13">
    <source>
        <dbReference type="EMBL" id="BBH16890.1"/>
    </source>
</evidence>
<evidence type="ECO:0000256" key="3">
    <source>
        <dbReference type="ARBA" id="ARBA00007222"/>
    </source>
</evidence>
<feature type="transmembrane region" description="Helical" evidence="10">
    <location>
        <begin position="215"/>
        <end position="233"/>
    </location>
</feature>
<proteinExistence type="inferred from homology"/>
<feature type="transmembrane region" description="Helical" evidence="10">
    <location>
        <begin position="281"/>
        <end position="299"/>
    </location>
</feature>
<keyword evidence="5 10" id="KW-0808">Transferase</keyword>
<dbReference type="UniPathway" id="UPA00378"/>
<dbReference type="GO" id="GO:0005886">
    <property type="term" value="C:plasma membrane"/>
    <property type="evidence" value="ECO:0007669"/>
    <property type="project" value="UniProtKB-SubCell"/>
</dbReference>
<comment type="subcellular location">
    <subcellularLocation>
        <location evidence="10">Cell membrane</location>
    </subcellularLocation>
    <subcellularLocation>
        <location evidence="1">Endomembrane system</location>
        <topology evidence="1">Multi-pass membrane protein</topology>
    </subcellularLocation>
</comment>
<evidence type="ECO:0000256" key="7">
    <source>
        <dbReference type="ARBA" id="ARBA00022989"/>
    </source>
</evidence>
<dbReference type="Proteomes" id="UP000271573">
    <property type="component" value="Chromosome"/>
</dbReference>
<evidence type="ECO:0000259" key="11">
    <source>
        <dbReference type="Pfam" id="PF02366"/>
    </source>
</evidence>
<keyword evidence="7 10" id="KW-1133">Transmembrane helix</keyword>
<keyword evidence="10" id="KW-1003">Cell membrane</keyword>
<evidence type="ECO:0000256" key="4">
    <source>
        <dbReference type="ARBA" id="ARBA00022676"/>
    </source>
</evidence>
<comment type="function">
    <text evidence="10">Protein O-mannosyltransferase that catalyzes the transfer of a single mannose residue from a polyprenol phospho-mannosyl lipidic donor to the hydroxyl group of selected serine and threonine residues in acceptor proteins.</text>
</comment>
<feature type="transmembrane region" description="Helical" evidence="10">
    <location>
        <begin position="164"/>
        <end position="185"/>
    </location>
</feature>
<feature type="transmembrane region" description="Helical" evidence="10">
    <location>
        <begin position="320"/>
        <end position="341"/>
    </location>
</feature>
<keyword evidence="4 10" id="KW-0328">Glycosyltransferase</keyword>
<comment type="pathway">
    <text evidence="2 10">Protein modification; protein glycosylation.</text>
</comment>
<organism evidence="13 14">
    <name type="scientific">Nocardioides baekrokdamisoli</name>
    <dbReference type="NCBI Taxonomy" id="1804624"/>
    <lineage>
        <taxon>Bacteria</taxon>
        <taxon>Bacillati</taxon>
        <taxon>Actinomycetota</taxon>
        <taxon>Actinomycetes</taxon>
        <taxon>Propionibacteriales</taxon>
        <taxon>Nocardioidaceae</taxon>
        <taxon>Nocardioides</taxon>
    </lineage>
</organism>
<dbReference type="GO" id="GO:0004169">
    <property type="term" value="F:dolichyl-phosphate-mannose-protein mannosyltransferase activity"/>
    <property type="evidence" value="ECO:0007669"/>
    <property type="project" value="UniProtKB-UniRule"/>
</dbReference>
<dbReference type="Pfam" id="PF02366">
    <property type="entry name" value="PMT"/>
    <property type="match status" value="1"/>
</dbReference>